<dbReference type="STRING" id="796620.VIBC2010_15824"/>
<evidence type="ECO:0000313" key="2">
    <source>
        <dbReference type="EMBL" id="EFP98396.1"/>
    </source>
</evidence>
<dbReference type="CDD" id="cd04301">
    <property type="entry name" value="NAT_SF"/>
    <property type="match status" value="1"/>
</dbReference>
<dbReference type="InterPro" id="IPR000182">
    <property type="entry name" value="GNAT_dom"/>
</dbReference>
<organism evidence="2 3">
    <name type="scientific">Vibrio caribbeanicus ATCC BAA-2122</name>
    <dbReference type="NCBI Taxonomy" id="796620"/>
    <lineage>
        <taxon>Bacteria</taxon>
        <taxon>Pseudomonadati</taxon>
        <taxon>Pseudomonadota</taxon>
        <taxon>Gammaproteobacteria</taxon>
        <taxon>Vibrionales</taxon>
        <taxon>Vibrionaceae</taxon>
        <taxon>Vibrio</taxon>
    </lineage>
</organism>
<feature type="domain" description="N-acetyltransferase" evidence="1">
    <location>
        <begin position="3"/>
        <end position="145"/>
    </location>
</feature>
<sequence>MSLELRKINQHNFYEICQLKVAPHQRNLVDTNALSLAEANFMPCAWFKGVYLENVPIGFILINADPERLSLWRLMIDSSRQNKGYGREAIRLLKSELVKEFCVSELYTSVVPGPDSPIDFYISCGFQRTGEWVEGREIELSVSLVA</sequence>
<proteinExistence type="predicted"/>
<dbReference type="Proteomes" id="UP000002943">
    <property type="component" value="Unassembled WGS sequence"/>
</dbReference>
<keyword evidence="3" id="KW-1185">Reference proteome</keyword>
<dbReference type="Gene3D" id="3.40.630.30">
    <property type="match status" value="1"/>
</dbReference>
<protein>
    <submittedName>
        <fullName evidence="2">Spermine/spermidine acetyltransferase</fullName>
    </submittedName>
</protein>
<keyword evidence="2" id="KW-0808">Transferase</keyword>
<accession>E3BEM9</accession>
<dbReference type="eggNOG" id="COG0456">
    <property type="taxonomic scope" value="Bacteria"/>
</dbReference>
<dbReference type="SUPFAM" id="SSF55729">
    <property type="entry name" value="Acyl-CoA N-acyltransferases (Nat)"/>
    <property type="match status" value="1"/>
</dbReference>
<dbReference type="AlphaFoldDB" id="E3BEM9"/>
<comment type="caution">
    <text evidence="2">The sequence shown here is derived from an EMBL/GenBank/DDBJ whole genome shotgun (WGS) entry which is preliminary data.</text>
</comment>
<dbReference type="InterPro" id="IPR016181">
    <property type="entry name" value="Acyl_CoA_acyltransferase"/>
</dbReference>
<evidence type="ECO:0000313" key="3">
    <source>
        <dbReference type="Proteomes" id="UP000002943"/>
    </source>
</evidence>
<evidence type="ECO:0000259" key="1">
    <source>
        <dbReference type="PROSITE" id="PS51186"/>
    </source>
</evidence>
<gene>
    <name evidence="2" type="ORF">VIBC2010_15824</name>
</gene>
<dbReference type="OrthoDB" id="9127144at2"/>
<dbReference type="Pfam" id="PF00583">
    <property type="entry name" value="Acetyltransf_1"/>
    <property type="match status" value="1"/>
</dbReference>
<dbReference type="EMBL" id="AEIU01000003">
    <property type="protein sequence ID" value="EFP98396.1"/>
    <property type="molecule type" value="Genomic_DNA"/>
</dbReference>
<reference evidence="2 3" key="1">
    <citation type="journal article" date="2012" name="Int. J. Syst. Evol. Microbiol.">
        <title>Vibrio caribbeanicus sp. nov., isolated from the marine sponge Scleritoderma cyanea.</title>
        <authorList>
            <person name="Hoffmann M."/>
            <person name="Monday S.R."/>
            <person name="Allard M.W."/>
            <person name="Strain E.A."/>
            <person name="Whittaker P."/>
            <person name="Naum M."/>
            <person name="McCarthy P.J."/>
            <person name="Lopez J.V."/>
            <person name="Fischer M."/>
            <person name="Brown E.W."/>
        </authorList>
    </citation>
    <scope>NUCLEOTIDE SEQUENCE [LARGE SCALE GENOMIC DNA]</scope>
    <source>
        <strain evidence="2 3">ATCC BAA-2122</strain>
    </source>
</reference>
<dbReference type="PROSITE" id="PS51186">
    <property type="entry name" value="GNAT"/>
    <property type="match status" value="1"/>
</dbReference>
<dbReference type="RefSeq" id="WP_009599320.1">
    <property type="nucleotide sequence ID" value="NZ_AEIU01000003.1"/>
</dbReference>
<dbReference type="GO" id="GO:0016747">
    <property type="term" value="F:acyltransferase activity, transferring groups other than amino-acyl groups"/>
    <property type="evidence" value="ECO:0007669"/>
    <property type="project" value="InterPro"/>
</dbReference>
<name>E3BEM9_9VIBR</name>